<accession>A0A183IAM7</accession>
<dbReference type="AlphaFoldDB" id="A0A183IAM7"/>
<protein>
    <submittedName>
        <fullName evidence="4">Translation initiation factor IF-2-like</fullName>
    </submittedName>
</protein>
<proteinExistence type="predicted"/>
<evidence type="ECO:0000313" key="4">
    <source>
        <dbReference type="WBParaSite" id="SBAD_0000069401-mRNA-1"/>
    </source>
</evidence>
<evidence type="ECO:0000313" key="3">
    <source>
        <dbReference type="Proteomes" id="UP000270296"/>
    </source>
</evidence>
<feature type="region of interest" description="Disordered" evidence="1">
    <location>
        <begin position="152"/>
        <end position="183"/>
    </location>
</feature>
<sequence>PAGRRRRHDLAESRVFSSVHSERGLRWVRLRAGARLREAALLSEGLPCPHNECVCSAVGPASRSGQEPLPTPLRRASLRPSLPEASATPAAAKLSLWAKEACSRKGARLQACFAEVRLWCSLEGSGLSVEKASFSVERRVCGRGRGWHSTLPCFAQGGRGPGPQRVQPPASQPTASPCRTEELSPWVARPGRVSTLTPRSPLSPRRCWRHPRVPGVEAQGGSVCTSSSASERRRCAFGEWRGERAPSGKRDPRAEGWVPCSVLLGARAASLFPGQSGACWANASS</sequence>
<gene>
    <name evidence="2" type="ORF">SBAD_LOCUS671</name>
</gene>
<dbReference type="EMBL" id="UZAM01002829">
    <property type="protein sequence ID" value="VDO86932.1"/>
    <property type="molecule type" value="Genomic_DNA"/>
</dbReference>
<evidence type="ECO:0000256" key="1">
    <source>
        <dbReference type="SAM" id="MobiDB-lite"/>
    </source>
</evidence>
<evidence type="ECO:0000313" key="2">
    <source>
        <dbReference type="EMBL" id="VDO86932.1"/>
    </source>
</evidence>
<keyword evidence="3" id="KW-1185">Reference proteome</keyword>
<reference evidence="2 3" key="2">
    <citation type="submission" date="2018-11" db="EMBL/GenBank/DDBJ databases">
        <authorList>
            <consortium name="Pathogen Informatics"/>
        </authorList>
    </citation>
    <scope>NUCLEOTIDE SEQUENCE [LARGE SCALE GENOMIC DNA]</scope>
</reference>
<name>A0A183IAM7_9BILA</name>
<dbReference type="WBParaSite" id="SBAD_0000069401-mRNA-1">
    <property type="protein sequence ID" value="SBAD_0000069401-mRNA-1"/>
    <property type="gene ID" value="SBAD_0000069401"/>
</dbReference>
<reference evidence="4" key="1">
    <citation type="submission" date="2016-06" db="UniProtKB">
        <authorList>
            <consortium name="WormBaseParasite"/>
        </authorList>
    </citation>
    <scope>IDENTIFICATION</scope>
</reference>
<organism evidence="4">
    <name type="scientific">Soboliphyme baturini</name>
    <dbReference type="NCBI Taxonomy" id="241478"/>
    <lineage>
        <taxon>Eukaryota</taxon>
        <taxon>Metazoa</taxon>
        <taxon>Ecdysozoa</taxon>
        <taxon>Nematoda</taxon>
        <taxon>Enoplea</taxon>
        <taxon>Dorylaimia</taxon>
        <taxon>Dioctophymatida</taxon>
        <taxon>Dioctophymatoidea</taxon>
        <taxon>Soboliphymatidae</taxon>
        <taxon>Soboliphyme</taxon>
    </lineage>
</organism>
<dbReference type="Proteomes" id="UP000270296">
    <property type="component" value="Unassembled WGS sequence"/>
</dbReference>